<keyword evidence="2" id="KW-0472">Membrane</keyword>
<reference evidence="3" key="1">
    <citation type="submission" date="2024-05" db="EMBL/GenBank/DDBJ databases">
        <title>Whole genome shotgun sequence of Streptomyces violascens NBRC 12920.</title>
        <authorList>
            <person name="Komaki H."/>
            <person name="Tamura T."/>
        </authorList>
    </citation>
    <scope>NUCLEOTIDE SEQUENCE</scope>
    <source>
        <strain evidence="3">NBRC 12920</strain>
    </source>
</reference>
<dbReference type="Proteomes" id="UP001050808">
    <property type="component" value="Unassembled WGS sequence"/>
</dbReference>
<feature type="transmembrane region" description="Helical" evidence="2">
    <location>
        <begin position="126"/>
        <end position="145"/>
    </location>
</feature>
<keyword evidence="4" id="KW-1185">Reference proteome</keyword>
<protein>
    <submittedName>
        <fullName evidence="3">Uncharacterized protein</fullName>
    </submittedName>
</protein>
<keyword evidence="2" id="KW-1133">Transmembrane helix</keyword>
<sequence>MGVSSGRSAEPYDPYGSHEREKGEEAVDRERTRRAGLPRLLVLCAVLFGLFSMHGAPANAAAGCHGETAMQAPPAAGMTAPMSTAHTDMRADTRASMRGEHRAAPVTTGTGGELCVSTPARERLPLAAAGLLAALGLVVLVAWGPRRTGLFVLARRGPPFGGRGLLLQVCVART</sequence>
<comment type="caution">
    <text evidence="3">The sequence shown here is derived from an EMBL/GenBank/DDBJ whole genome shotgun (WGS) entry which is preliminary data.</text>
</comment>
<proteinExistence type="predicted"/>
<dbReference type="EMBL" id="BNDY01000002">
    <property type="protein sequence ID" value="GHI36262.1"/>
    <property type="molecule type" value="Genomic_DNA"/>
</dbReference>
<evidence type="ECO:0000256" key="2">
    <source>
        <dbReference type="SAM" id="Phobius"/>
    </source>
</evidence>
<accession>A0ABQ3QG53</accession>
<keyword evidence="2" id="KW-0812">Transmembrane</keyword>
<dbReference type="RefSeq" id="WP_189960256.1">
    <property type="nucleotide sequence ID" value="NZ_BMUA01000001.1"/>
</dbReference>
<organism evidence="3 4">
    <name type="scientific">Streptomyces violascens</name>
    <dbReference type="NCBI Taxonomy" id="67381"/>
    <lineage>
        <taxon>Bacteria</taxon>
        <taxon>Bacillati</taxon>
        <taxon>Actinomycetota</taxon>
        <taxon>Actinomycetes</taxon>
        <taxon>Kitasatosporales</taxon>
        <taxon>Streptomycetaceae</taxon>
        <taxon>Streptomyces</taxon>
    </lineage>
</organism>
<evidence type="ECO:0000313" key="4">
    <source>
        <dbReference type="Proteomes" id="UP001050808"/>
    </source>
</evidence>
<gene>
    <name evidence="3" type="ORF">Sviol_06700</name>
</gene>
<evidence type="ECO:0000256" key="1">
    <source>
        <dbReference type="SAM" id="MobiDB-lite"/>
    </source>
</evidence>
<feature type="region of interest" description="Disordered" evidence="1">
    <location>
        <begin position="1"/>
        <end position="31"/>
    </location>
</feature>
<feature type="transmembrane region" description="Helical" evidence="2">
    <location>
        <begin position="37"/>
        <end position="56"/>
    </location>
</feature>
<name>A0ABQ3QG53_9ACTN</name>
<feature type="compositionally biased region" description="Basic and acidic residues" evidence="1">
    <location>
        <begin position="16"/>
        <end position="31"/>
    </location>
</feature>
<evidence type="ECO:0000313" key="3">
    <source>
        <dbReference type="EMBL" id="GHI36262.1"/>
    </source>
</evidence>